<protein>
    <submittedName>
        <fullName evidence="2">Uncharacterized protein</fullName>
    </submittedName>
</protein>
<keyword evidence="3" id="KW-1185">Reference proteome</keyword>
<dbReference type="AlphaFoldDB" id="A0A9N9XM57"/>
<dbReference type="OrthoDB" id="6592428at2759"/>
<keyword evidence="1" id="KW-0175">Coiled coil</keyword>
<name>A0A9N9XM57_PHYSR</name>
<dbReference type="EMBL" id="OU900095">
    <property type="protein sequence ID" value="CAG9859392.1"/>
    <property type="molecule type" value="Genomic_DNA"/>
</dbReference>
<accession>A0A9N9XM57</accession>
<organism evidence="2 3">
    <name type="scientific">Phyllotreta striolata</name>
    <name type="common">Striped flea beetle</name>
    <name type="synonym">Crioceris striolata</name>
    <dbReference type="NCBI Taxonomy" id="444603"/>
    <lineage>
        <taxon>Eukaryota</taxon>
        <taxon>Metazoa</taxon>
        <taxon>Ecdysozoa</taxon>
        <taxon>Arthropoda</taxon>
        <taxon>Hexapoda</taxon>
        <taxon>Insecta</taxon>
        <taxon>Pterygota</taxon>
        <taxon>Neoptera</taxon>
        <taxon>Endopterygota</taxon>
        <taxon>Coleoptera</taxon>
        <taxon>Polyphaga</taxon>
        <taxon>Cucujiformia</taxon>
        <taxon>Chrysomeloidea</taxon>
        <taxon>Chrysomelidae</taxon>
        <taxon>Galerucinae</taxon>
        <taxon>Alticini</taxon>
        <taxon>Phyllotreta</taxon>
    </lineage>
</organism>
<sequence length="267" mass="31286">MSIVIKKSNPARPVKLQTKKFKRDKSSKTWTRLSNRIDNNNPITDTNTKQIEIVINDLGDKKIPVQDFVTLISPYTADGGAALRSVFDEDAREFRQKMEKCYEIAVQKALGDKQIASIPLYSNKHDVVTDKMVRIINKVLQMVPDFDFDKYWRYGSDYLKSAVPVPRLEEDENLRRLRNDCERLTEENRRLELILDKLKMEQKLEQIFADEVHASVESVRVQLEKEEAELRQQLHQLNEKMERYLMGNENIANCRNGQYNFKLCSSR</sequence>
<dbReference type="Proteomes" id="UP001153712">
    <property type="component" value="Chromosome 2"/>
</dbReference>
<reference evidence="2" key="1">
    <citation type="submission" date="2022-01" db="EMBL/GenBank/DDBJ databases">
        <authorList>
            <person name="King R."/>
        </authorList>
    </citation>
    <scope>NUCLEOTIDE SEQUENCE</scope>
</reference>
<evidence type="ECO:0000313" key="2">
    <source>
        <dbReference type="EMBL" id="CAG9859392.1"/>
    </source>
</evidence>
<gene>
    <name evidence="2" type="ORF">PHYEVI_LOCUS5766</name>
</gene>
<feature type="coiled-coil region" evidence="1">
    <location>
        <begin position="167"/>
        <end position="247"/>
    </location>
</feature>
<evidence type="ECO:0000313" key="3">
    <source>
        <dbReference type="Proteomes" id="UP001153712"/>
    </source>
</evidence>
<evidence type="ECO:0000256" key="1">
    <source>
        <dbReference type="SAM" id="Coils"/>
    </source>
</evidence>
<proteinExistence type="predicted"/>